<reference evidence="2 3" key="1">
    <citation type="journal article" date="2016" name="Mol. Biol. Evol.">
        <title>Comparative Genomics of Early-Diverging Mushroom-Forming Fungi Provides Insights into the Origins of Lignocellulose Decay Capabilities.</title>
        <authorList>
            <person name="Nagy L.G."/>
            <person name="Riley R."/>
            <person name="Tritt A."/>
            <person name="Adam C."/>
            <person name="Daum C."/>
            <person name="Floudas D."/>
            <person name="Sun H."/>
            <person name="Yadav J.S."/>
            <person name="Pangilinan J."/>
            <person name="Larsson K.H."/>
            <person name="Matsuura K."/>
            <person name="Barry K."/>
            <person name="Labutti K."/>
            <person name="Kuo R."/>
            <person name="Ohm R.A."/>
            <person name="Bhattacharya S.S."/>
            <person name="Shirouzu T."/>
            <person name="Yoshinaga Y."/>
            <person name="Martin F.M."/>
            <person name="Grigoriev I.V."/>
            <person name="Hibbett D.S."/>
        </authorList>
    </citation>
    <scope>NUCLEOTIDE SEQUENCE [LARGE SCALE GENOMIC DNA]</scope>
    <source>
        <strain evidence="2 3">HHB10207 ss-3</strain>
    </source>
</reference>
<protein>
    <submittedName>
        <fullName evidence="2">Alpha/beta-hydrolase</fullName>
    </submittedName>
</protein>
<dbReference type="OrthoDB" id="94039at2759"/>
<dbReference type="STRING" id="1314776.A0A166CXT8"/>
<sequence length="351" mass="38974">MHWTKETLVVDPRPSYRYRVVGNRYIPKTRRTTVQSQANEIHVSIVLLHATSMFKETFEPFIDHLFESYSSVKQSAGRILLIDEAWSIECPNHGQSAILNAEDMKGENRGACSIRDYADATYAYLRGRPGGHDLGRRKLILVGHSIGAVIIPYLVQMAPKLAIYSAVLGDPQAGPPTPASENFMKIVSDLALSQQDVWQTRDNARKSLETHPKQKGWTRQARELFLKYALIPYPSHAFPEPFGFDGVTLACAKDHEAFMYRSMAQDNDAYDLLAALYASDIPVHLLYDSSPRPLVANLTPRLLSCKGMTPTTARPVPAGHMFFQVDPAQAAGLVATTLEYDESAAGIAARL</sequence>
<evidence type="ECO:0000313" key="3">
    <source>
        <dbReference type="Proteomes" id="UP000076798"/>
    </source>
</evidence>
<dbReference type="Proteomes" id="UP000076798">
    <property type="component" value="Unassembled WGS sequence"/>
</dbReference>
<gene>
    <name evidence="2" type="ORF">SISSUDRAFT_810224</name>
</gene>
<dbReference type="Pfam" id="PF12697">
    <property type="entry name" value="Abhydrolase_6"/>
    <property type="match status" value="1"/>
</dbReference>
<dbReference type="AlphaFoldDB" id="A0A166CXT8"/>
<dbReference type="SUPFAM" id="SSF53474">
    <property type="entry name" value="alpha/beta-Hydrolases"/>
    <property type="match status" value="1"/>
</dbReference>
<keyword evidence="3" id="KW-1185">Reference proteome</keyword>
<keyword evidence="2" id="KW-0378">Hydrolase</keyword>
<dbReference type="InterPro" id="IPR029058">
    <property type="entry name" value="AB_hydrolase_fold"/>
</dbReference>
<evidence type="ECO:0000259" key="1">
    <source>
        <dbReference type="Pfam" id="PF12697"/>
    </source>
</evidence>
<dbReference type="InterPro" id="IPR000073">
    <property type="entry name" value="AB_hydrolase_1"/>
</dbReference>
<dbReference type="EMBL" id="KV428073">
    <property type="protein sequence ID" value="KZT37938.1"/>
    <property type="molecule type" value="Genomic_DNA"/>
</dbReference>
<dbReference type="Gene3D" id="3.40.50.1820">
    <property type="entry name" value="alpha/beta hydrolase"/>
    <property type="match status" value="1"/>
</dbReference>
<proteinExistence type="predicted"/>
<organism evidence="2 3">
    <name type="scientific">Sistotremastrum suecicum HHB10207 ss-3</name>
    <dbReference type="NCBI Taxonomy" id="1314776"/>
    <lineage>
        <taxon>Eukaryota</taxon>
        <taxon>Fungi</taxon>
        <taxon>Dikarya</taxon>
        <taxon>Basidiomycota</taxon>
        <taxon>Agaricomycotina</taxon>
        <taxon>Agaricomycetes</taxon>
        <taxon>Sistotremastrales</taxon>
        <taxon>Sistotremastraceae</taxon>
        <taxon>Sistotremastrum</taxon>
    </lineage>
</organism>
<accession>A0A166CXT8</accession>
<dbReference type="GO" id="GO:0016787">
    <property type="term" value="F:hydrolase activity"/>
    <property type="evidence" value="ECO:0007669"/>
    <property type="project" value="UniProtKB-KW"/>
</dbReference>
<feature type="domain" description="AB hydrolase-1" evidence="1">
    <location>
        <begin position="45"/>
        <end position="329"/>
    </location>
</feature>
<name>A0A166CXT8_9AGAM</name>
<evidence type="ECO:0000313" key="2">
    <source>
        <dbReference type="EMBL" id="KZT37938.1"/>
    </source>
</evidence>